<dbReference type="InterPro" id="IPR011032">
    <property type="entry name" value="GroES-like_sf"/>
</dbReference>
<dbReference type="Gene3D" id="3.90.180.10">
    <property type="entry name" value="Medium-chain alcohol dehydrogenases, catalytic domain"/>
    <property type="match status" value="1"/>
</dbReference>
<dbReference type="EMBL" id="QMKK01000017">
    <property type="protein sequence ID" value="RAX43204.1"/>
    <property type="molecule type" value="Genomic_DNA"/>
</dbReference>
<dbReference type="EC" id="1.1.1.1" evidence="3"/>
<dbReference type="InterPro" id="IPR002328">
    <property type="entry name" value="ADH_Zn_CS"/>
</dbReference>
<dbReference type="RefSeq" id="WP_112340140.1">
    <property type="nucleotide sequence ID" value="NZ_QMKK01000017.1"/>
</dbReference>
<comment type="similarity">
    <text evidence="2 8">Belongs to the zinc-containing alcohol dehydrogenase family.</text>
</comment>
<dbReference type="PANTHER" id="PTHR42940:SF8">
    <property type="entry name" value="VACUOLAR PROTEIN SORTING-ASSOCIATED PROTEIN 11"/>
    <property type="match status" value="1"/>
</dbReference>
<keyword evidence="5 8" id="KW-0862">Zinc</keyword>
<evidence type="ECO:0000256" key="3">
    <source>
        <dbReference type="ARBA" id="ARBA00013190"/>
    </source>
</evidence>
<evidence type="ECO:0000256" key="1">
    <source>
        <dbReference type="ARBA" id="ARBA00001947"/>
    </source>
</evidence>
<dbReference type="SMART" id="SM00829">
    <property type="entry name" value="PKS_ER"/>
    <property type="match status" value="1"/>
</dbReference>
<dbReference type="SUPFAM" id="SSF51735">
    <property type="entry name" value="NAD(P)-binding Rossmann-fold domains"/>
    <property type="match status" value="1"/>
</dbReference>
<comment type="caution">
    <text evidence="10">The sequence shown here is derived from an EMBL/GenBank/DDBJ whole genome shotgun (WGS) entry which is preliminary data.</text>
</comment>
<proteinExistence type="inferred from homology"/>
<evidence type="ECO:0000256" key="7">
    <source>
        <dbReference type="ARBA" id="ARBA00023027"/>
    </source>
</evidence>
<dbReference type="FunFam" id="3.40.50.720:FF:000039">
    <property type="entry name" value="Alcohol dehydrogenase AdhP"/>
    <property type="match status" value="1"/>
</dbReference>
<dbReference type="SUPFAM" id="SSF50129">
    <property type="entry name" value="GroES-like"/>
    <property type="match status" value="1"/>
</dbReference>
<protein>
    <recommendedName>
        <fullName evidence="3">alcohol dehydrogenase</fullName>
        <ecNumber evidence="3">1.1.1.1</ecNumber>
    </recommendedName>
</protein>
<dbReference type="Proteomes" id="UP000251205">
    <property type="component" value="Unassembled WGS sequence"/>
</dbReference>
<organism evidence="10 11">
    <name type="scientific">Rhizobium tropici</name>
    <dbReference type="NCBI Taxonomy" id="398"/>
    <lineage>
        <taxon>Bacteria</taxon>
        <taxon>Pseudomonadati</taxon>
        <taxon>Pseudomonadota</taxon>
        <taxon>Alphaproteobacteria</taxon>
        <taxon>Hyphomicrobiales</taxon>
        <taxon>Rhizobiaceae</taxon>
        <taxon>Rhizobium/Agrobacterium group</taxon>
        <taxon>Rhizobium</taxon>
    </lineage>
</organism>
<dbReference type="InterPro" id="IPR020843">
    <property type="entry name" value="ER"/>
</dbReference>
<keyword evidence="6" id="KW-0560">Oxidoreductase</keyword>
<dbReference type="AlphaFoldDB" id="A0A329YL14"/>
<evidence type="ECO:0000256" key="2">
    <source>
        <dbReference type="ARBA" id="ARBA00008072"/>
    </source>
</evidence>
<evidence type="ECO:0000259" key="9">
    <source>
        <dbReference type="SMART" id="SM00829"/>
    </source>
</evidence>
<dbReference type="PANTHER" id="PTHR42940">
    <property type="entry name" value="ALCOHOL DEHYDROGENASE 1-RELATED"/>
    <property type="match status" value="1"/>
</dbReference>
<dbReference type="Pfam" id="PF00107">
    <property type="entry name" value="ADH_zinc_N"/>
    <property type="match status" value="1"/>
</dbReference>
<evidence type="ECO:0000256" key="6">
    <source>
        <dbReference type="ARBA" id="ARBA00023002"/>
    </source>
</evidence>
<dbReference type="InterPro" id="IPR013149">
    <property type="entry name" value="ADH-like_C"/>
</dbReference>
<dbReference type="InterPro" id="IPR036291">
    <property type="entry name" value="NAD(P)-bd_dom_sf"/>
</dbReference>
<dbReference type="Pfam" id="PF08240">
    <property type="entry name" value="ADH_N"/>
    <property type="match status" value="1"/>
</dbReference>
<accession>A0A329YL14</accession>
<dbReference type="FunFam" id="3.90.180.10:FF:000002">
    <property type="entry name" value="Alcohol dehydrogenase AdhP"/>
    <property type="match status" value="1"/>
</dbReference>
<sequence>MIAKTMAAAVVRRFGEPLVIEHVPVPVPGPGELLVKVIACGVCHTDLHAADGDWPVRPSPPFIPGHEVAGVVAALGPGVTDFKEGDPVGVAWLHDACMRCEYCETGWETLCEHQHDTGYSCDGGFAEYVIASAAFTARLPANVDFAQIAPILCAGVTTYKGLKETEARPGEWVAISGIGGLGHIAIQYAKAMGLKIVALDVAPEKLALAGATGADVAIDARSPDAIADVLKATGGGAHGILVTAVSPPAFSQALQMVRRKGTVALVGLPPGEFPTPIFDVVLKRITLRGSIVGTRRDLDEAIAFAADGKVKADITKAPLSDINAIFAKLKAGKIEGRMVLDFTMPITTAKPVTDGKLFQV</sequence>
<reference evidence="10 11" key="1">
    <citation type="submission" date="2018-06" db="EMBL/GenBank/DDBJ databases">
        <title>Whole Genome Sequence of an efficient microsymbiont, Rhizobium tropici.</title>
        <authorList>
            <person name="Srinivasan R."/>
            <person name="Singh H.V."/>
            <person name="Srivastava R."/>
            <person name="Kumari B."/>
            <person name="Radhakrishna A."/>
        </authorList>
    </citation>
    <scope>NUCLEOTIDE SEQUENCE [LARGE SCALE GENOMIC DNA]</scope>
    <source>
        <strain evidence="10 11">IGFRI Rhizo-19</strain>
    </source>
</reference>
<name>A0A329YL14_RHITR</name>
<evidence type="ECO:0000313" key="10">
    <source>
        <dbReference type="EMBL" id="RAX43204.1"/>
    </source>
</evidence>
<dbReference type="InterPro" id="IPR013154">
    <property type="entry name" value="ADH-like_N"/>
</dbReference>
<dbReference type="PROSITE" id="PS00059">
    <property type="entry name" value="ADH_ZINC"/>
    <property type="match status" value="1"/>
</dbReference>
<keyword evidence="7" id="KW-0520">NAD</keyword>
<gene>
    <name evidence="10" type="ORF">DQ393_01985</name>
</gene>
<feature type="domain" description="Enoyl reductase (ER)" evidence="9">
    <location>
        <begin position="15"/>
        <end position="340"/>
    </location>
</feature>
<dbReference type="Gene3D" id="3.40.50.720">
    <property type="entry name" value="NAD(P)-binding Rossmann-like Domain"/>
    <property type="match status" value="1"/>
</dbReference>
<dbReference type="CDD" id="cd08297">
    <property type="entry name" value="CAD3"/>
    <property type="match status" value="1"/>
</dbReference>
<comment type="cofactor">
    <cofactor evidence="1 8">
        <name>Zn(2+)</name>
        <dbReference type="ChEBI" id="CHEBI:29105"/>
    </cofactor>
</comment>
<keyword evidence="4 8" id="KW-0479">Metal-binding</keyword>
<dbReference type="GO" id="GO:0008270">
    <property type="term" value="F:zinc ion binding"/>
    <property type="evidence" value="ECO:0007669"/>
    <property type="project" value="InterPro"/>
</dbReference>
<evidence type="ECO:0000313" key="11">
    <source>
        <dbReference type="Proteomes" id="UP000251205"/>
    </source>
</evidence>
<evidence type="ECO:0000256" key="4">
    <source>
        <dbReference type="ARBA" id="ARBA00022723"/>
    </source>
</evidence>
<dbReference type="OrthoDB" id="9806940at2"/>
<dbReference type="NCBIfam" id="NF006940">
    <property type="entry name" value="PRK09422.1"/>
    <property type="match status" value="1"/>
</dbReference>
<dbReference type="GO" id="GO:0004022">
    <property type="term" value="F:alcohol dehydrogenase (NAD+) activity"/>
    <property type="evidence" value="ECO:0007669"/>
    <property type="project" value="UniProtKB-EC"/>
</dbReference>
<evidence type="ECO:0000256" key="5">
    <source>
        <dbReference type="ARBA" id="ARBA00022833"/>
    </source>
</evidence>
<evidence type="ECO:0000256" key="8">
    <source>
        <dbReference type="RuleBase" id="RU361277"/>
    </source>
</evidence>